<dbReference type="PANTHER" id="PTHR33748">
    <property type="entry name" value="PROTEIN CBG04600"/>
    <property type="match status" value="1"/>
</dbReference>
<gene>
    <name evidence="2" type="primary">PmlGA01_060014200</name>
    <name evidence="2" type="ORF">PMLGA01_060014200</name>
</gene>
<evidence type="ECO:0000256" key="1">
    <source>
        <dbReference type="SAM" id="Phobius"/>
    </source>
</evidence>
<dbReference type="Proteomes" id="UP000219799">
    <property type="component" value="Chromosome 6"/>
</dbReference>
<dbReference type="VEuPathDB" id="PlasmoDB:PmUG01_06020400"/>
<dbReference type="AlphaFoldDB" id="A0A1C3KBA3"/>
<dbReference type="EMBL" id="LT594494">
    <property type="protein sequence ID" value="SBT70769.1"/>
    <property type="molecule type" value="Genomic_DNA"/>
</dbReference>
<proteinExistence type="predicted"/>
<protein>
    <recommendedName>
        <fullName evidence="4">MOLO1 domain-containing protein</fullName>
    </recommendedName>
</protein>
<organism evidence="2 3">
    <name type="scientific">Plasmodium malariae</name>
    <dbReference type="NCBI Taxonomy" id="5858"/>
    <lineage>
        <taxon>Eukaryota</taxon>
        <taxon>Sar</taxon>
        <taxon>Alveolata</taxon>
        <taxon>Apicomplexa</taxon>
        <taxon>Aconoidasida</taxon>
        <taxon>Haemosporida</taxon>
        <taxon>Plasmodiidae</taxon>
        <taxon>Plasmodium</taxon>
        <taxon>Plasmodium (Plasmodium)</taxon>
    </lineage>
</organism>
<evidence type="ECO:0008006" key="4">
    <source>
        <dbReference type="Google" id="ProtNLM"/>
    </source>
</evidence>
<feature type="transmembrane region" description="Helical" evidence="1">
    <location>
        <begin position="261"/>
        <end position="283"/>
    </location>
</feature>
<accession>A0A1C3KBA3</accession>
<dbReference type="PANTHER" id="PTHR33748:SF5">
    <property type="entry name" value="GROUND-LIKE DOMAIN-CONTAINING PROTEIN"/>
    <property type="match status" value="1"/>
</dbReference>
<dbReference type="InterPro" id="IPR033438">
    <property type="entry name" value="MOLO1"/>
</dbReference>
<dbReference type="GO" id="GO:0005892">
    <property type="term" value="C:acetylcholine-gated channel complex"/>
    <property type="evidence" value="ECO:0007669"/>
    <property type="project" value="InterPro"/>
</dbReference>
<evidence type="ECO:0000313" key="2">
    <source>
        <dbReference type="EMBL" id="SBT70769.1"/>
    </source>
</evidence>
<reference evidence="2 3" key="1">
    <citation type="submission" date="2016-06" db="EMBL/GenBank/DDBJ databases">
        <authorList>
            <consortium name="Pathogen Informatics"/>
        </authorList>
    </citation>
    <scope>NUCLEOTIDE SEQUENCE [LARGE SCALE GENOMIC DNA]</scope>
    <source>
        <strain evidence="2">PmlGA01</strain>
    </source>
</reference>
<keyword evidence="1" id="KW-1133">Transmembrane helix</keyword>
<dbReference type="Gene3D" id="3.10.310.50">
    <property type="match status" value="1"/>
</dbReference>
<keyword evidence="1" id="KW-0472">Membrane</keyword>
<evidence type="ECO:0000313" key="3">
    <source>
        <dbReference type="Proteomes" id="UP000219799"/>
    </source>
</evidence>
<name>A0A1C3KBA3_PLAMA</name>
<feature type="transmembrane region" description="Helical" evidence="1">
    <location>
        <begin position="7"/>
        <end position="27"/>
    </location>
</feature>
<dbReference type="Pfam" id="PF17175">
    <property type="entry name" value="MOLO1"/>
    <property type="match status" value="1"/>
</dbReference>
<sequence length="287" mass="32992">MNLFFRKVYPFGFSFCFCFCFLFFLFLKKCTLCEKLDLVNKFSFNDVKRAKNDLVLGSRALYPLIHDLEADDESISTAGNTYDELSFPNPFDHPEECVLSLGISHSWLCDPSHLLSLEDQLNIEAILLKIRDMNFHKCSDNGTYYYQVSVAIVPQIFVGKNSSYEKSANHFSQNLLRKWGIGNKECHDGILLVYIKQLGSFIVAKREGVEDKFVNEKEIRKQFMRTYFATGSIGNAIIESLKYINKQLPSKPQELTNTAKMFLLLILLYVVSILIIYIVTVVYGKSK</sequence>
<keyword evidence="1" id="KW-0812">Transmembrane</keyword>